<sequence length="798" mass="90276">MSSSGQANAGSYNGDGHHNGSNSFQASVPNTGEQDLDVLVVGAGFAGIHQLKHLRDLGYKVLLVDNASDYGGTWHWNRYPGIRVDTAAPNYQYTDPDLRKDFTYTQRFPGGAEIKKYLKHVAERWDLRKDTRFDTYIESAEWDNHKSRWVATASNGLKYGARFLVLCTGCLTHRFTPKWKDASTYKGQFIHPAAWPQQEPDFKGKKVAIIGTGATAVQILQELADVAGHITVFQRTPNTALPMRQVDYDEVNKPISEEETKAALAVRMQSFGGFDYSFLPRKCFDDTPEQRRQTYERLWQEGDFKYWLGGYNDTFFSEESNRECYNFWRDKTRPRINDPKIADLLVPMEPPYAFGTKRIPLEQGFFEIFNKPHVRLVDLRKTPIEKFTENGIKTIAETMDFDIVIAATGYDALTGTLTRIDLKGKDGVLLRDRWKDGVKSYLGMVSYNFPNMFIQFGPQAPTILCNGPACAEMQGGFVIDTINYCRDNQISTIETTREAEKRWRDEVLELAGASLLPNTDSWYLGANIPDDYELASLVALTDGRYVLDGNAQGNTALQAVRNRRPVEFGQPDTIVVSLGYPDLIADSPYSEGRYHDYQPPVCASCPAPELPGVPSNANNFLVWIDEVLKPWVRNELFPNAQFSRDALHGHSMAGLFTTYTLITRPDLFDTFLIASPALYWNNNYIFSQLGPLKQVAGDNTTKPAVALSYGGREQNPVKRRVETQEEFDFRKSFLAFSNMTDNVKALYNEIRNSTRLRDVELHEYPFSDHAAVGIVSISDGLDYFYDWAPRIATPLTSI</sequence>
<proteinExistence type="inferred from homology"/>
<evidence type="ECO:0000256" key="8">
    <source>
        <dbReference type="SAM" id="MobiDB-lite"/>
    </source>
</evidence>
<evidence type="ECO:0000256" key="1">
    <source>
        <dbReference type="ARBA" id="ARBA00001974"/>
    </source>
</evidence>
<feature type="compositionally biased region" description="Polar residues" evidence="8">
    <location>
        <begin position="19"/>
        <end position="28"/>
    </location>
</feature>
<evidence type="ECO:0000256" key="5">
    <source>
        <dbReference type="ARBA" id="ARBA00022857"/>
    </source>
</evidence>
<dbReference type="Pfam" id="PF07992">
    <property type="entry name" value="Pyr_redox_2"/>
    <property type="match status" value="1"/>
</dbReference>
<dbReference type="InterPro" id="IPR029058">
    <property type="entry name" value="AB_hydrolase_fold"/>
</dbReference>
<dbReference type="AlphaFoldDB" id="A0AAN6LP61"/>
<name>A0AAN6LP61_9PLEO</name>
<evidence type="ECO:0000256" key="3">
    <source>
        <dbReference type="ARBA" id="ARBA00022630"/>
    </source>
</evidence>
<dbReference type="SUPFAM" id="SSF53474">
    <property type="entry name" value="alpha/beta-Hydrolases"/>
    <property type="match status" value="1"/>
</dbReference>
<dbReference type="Pfam" id="PF00756">
    <property type="entry name" value="Esterase"/>
    <property type="match status" value="1"/>
</dbReference>
<keyword evidence="3" id="KW-0285">Flavoprotein</keyword>
<dbReference type="Proteomes" id="UP001280581">
    <property type="component" value="Unassembled WGS sequence"/>
</dbReference>
<dbReference type="SUPFAM" id="SSF51905">
    <property type="entry name" value="FAD/NAD(P)-binding domain"/>
    <property type="match status" value="2"/>
</dbReference>
<dbReference type="InterPro" id="IPR000801">
    <property type="entry name" value="Esterase-like"/>
</dbReference>
<comment type="similarity">
    <text evidence="2">Belongs to the FAD-binding monooxygenase family.</text>
</comment>
<dbReference type="PANTHER" id="PTHR43098">
    <property type="entry name" value="L-ORNITHINE N(5)-MONOOXYGENASE-RELATED"/>
    <property type="match status" value="1"/>
</dbReference>
<dbReference type="PANTHER" id="PTHR43098:SF3">
    <property type="entry name" value="L-ORNITHINE N(5)-MONOOXYGENASE-RELATED"/>
    <property type="match status" value="1"/>
</dbReference>
<evidence type="ECO:0000259" key="9">
    <source>
        <dbReference type="Pfam" id="PF07992"/>
    </source>
</evidence>
<feature type="region of interest" description="Disordered" evidence="8">
    <location>
        <begin position="1"/>
        <end position="28"/>
    </location>
</feature>
<dbReference type="InterPro" id="IPR050775">
    <property type="entry name" value="FAD-binding_Monooxygenases"/>
</dbReference>
<evidence type="ECO:0000313" key="10">
    <source>
        <dbReference type="EMBL" id="KAK3197242.1"/>
    </source>
</evidence>
<keyword evidence="11" id="KW-1185">Reference proteome</keyword>
<gene>
    <name evidence="10" type="ORF">GRF29_1536g1121811</name>
</gene>
<dbReference type="Gene3D" id="3.40.50.1820">
    <property type="entry name" value="alpha/beta hydrolase"/>
    <property type="match status" value="1"/>
</dbReference>
<comment type="cofactor">
    <cofactor evidence="1">
        <name>FAD</name>
        <dbReference type="ChEBI" id="CHEBI:57692"/>
    </cofactor>
</comment>
<keyword evidence="4" id="KW-0274">FAD</keyword>
<dbReference type="GO" id="GO:0004497">
    <property type="term" value="F:monooxygenase activity"/>
    <property type="evidence" value="ECO:0007669"/>
    <property type="project" value="UniProtKB-KW"/>
</dbReference>
<evidence type="ECO:0000313" key="11">
    <source>
        <dbReference type="Proteomes" id="UP001280581"/>
    </source>
</evidence>
<dbReference type="EMBL" id="WVTA01000021">
    <property type="protein sequence ID" value="KAK3197242.1"/>
    <property type="molecule type" value="Genomic_DNA"/>
</dbReference>
<keyword evidence="5" id="KW-0521">NADP</keyword>
<protein>
    <recommendedName>
        <fullName evidence="9">FAD/NAD(P)-binding domain-containing protein</fullName>
    </recommendedName>
</protein>
<evidence type="ECO:0000256" key="2">
    <source>
        <dbReference type="ARBA" id="ARBA00010139"/>
    </source>
</evidence>
<keyword evidence="6" id="KW-0560">Oxidoreductase</keyword>
<reference evidence="10 11" key="1">
    <citation type="submission" date="2021-02" db="EMBL/GenBank/DDBJ databases">
        <title>Genome assembly of Pseudopithomyces chartarum.</title>
        <authorList>
            <person name="Jauregui R."/>
            <person name="Singh J."/>
            <person name="Voisey C."/>
        </authorList>
    </citation>
    <scope>NUCLEOTIDE SEQUENCE [LARGE SCALE GENOMIC DNA]</scope>
    <source>
        <strain evidence="10 11">AGR01</strain>
    </source>
</reference>
<dbReference type="InterPro" id="IPR036188">
    <property type="entry name" value="FAD/NAD-bd_sf"/>
</dbReference>
<dbReference type="Gene3D" id="3.50.50.60">
    <property type="entry name" value="FAD/NAD(P)-binding domain"/>
    <property type="match status" value="3"/>
</dbReference>
<accession>A0AAN6LP61</accession>
<evidence type="ECO:0000256" key="7">
    <source>
        <dbReference type="ARBA" id="ARBA00023033"/>
    </source>
</evidence>
<feature type="compositionally biased region" description="Polar residues" evidence="8">
    <location>
        <begin position="1"/>
        <end position="11"/>
    </location>
</feature>
<feature type="domain" description="FAD/NAD(P)-binding" evidence="9">
    <location>
        <begin position="37"/>
        <end position="244"/>
    </location>
</feature>
<dbReference type="InterPro" id="IPR023753">
    <property type="entry name" value="FAD/NAD-binding_dom"/>
</dbReference>
<comment type="caution">
    <text evidence="10">The sequence shown here is derived from an EMBL/GenBank/DDBJ whole genome shotgun (WGS) entry which is preliminary data.</text>
</comment>
<organism evidence="10 11">
    <name type="scientific">Pseudopithomyces chartarum</name>
    <dbReference type="NCBI Taxonomy" id="1892770"/>
    <lineage>
        <taxon>Eukaryota</taxon>
        <taxon>Fungi</taxon>
        <taxon>Dikarya</taxon>
        <taxon>Ascomycota</taxon>
        <taxon>Pezizomycotina</taxon>
        <taxon>Dothideomycetes</taxon>
        <taxon>Pleosporomycetidae</taxon>
        <taxon>Pleosporales</taxon>
        <taxon>Massarineae</taxon>
        <taxon>Didymosphaeriaceae</taxon>
        <taxon>Pseudopithomyces</taxon>
    </lineage>
</organism>
<evidence type="ECO:0000256" key="4">
    <source>
        <dbReference type="ARBA" id="ARBA00022827"/>
    </source>
</evidence>
<keyword evidence="7" id="KW-0503">Monooxygenase</keyword>
<evidence type="ECO:0000256" key="6">
    <source>
        <dbReference type="ARBA" id="ARBA00023002"/>
    </source>
</evidence>